<dbReference type="OrthoDB" id="99456at2"/>
<evidence type="ECO:0000256" key="2">
    <source>
        <dbReference type="SAM" id="SignalP"/>
    </source>
</evidence>
<evidence type="ECO:0000259" key="3">
    <source>
        <dbReference type="PROSITE" id="PS51910"/>
    </source>
</evidence>
<dbReference type="SUPFAM" id="SSF51445">
    <property type="entry name" value="(Trans)glycosidases"/>
    <property type="match status" value="1"/>
</dbReference>
<dbReference type="AlphaFoldDB" id="A0A101NUD2"/>
<feature type="domain" description="GH18" evidence="3">
    <location>
        <begin position="55"/>
        <end position="374"/>
    </location>
</feature>
<dbReference type="RefSeq" id="WP_067135266.1">
    <property type="nucleotide sequence ID" value="NZ_KQ948229.1"/>
</dbReference>
<dbReference type="PANTHER" id="PTHR46066:SF2">
    <property type="entry name" value="CHITINASE DOMAIN-CONTAINING PROTEIN 1"/>
    <property type="match status" value="1"/>
</dbReference>
<dbReference type="Pfam" id="PF00704">
    <property type="entry name" value="Glyco_hydro_18"/>
    <property type="match status" value="1"/>
</dbReference>
<dbReference type="Gene3D" id="3.10.50.10">
    <property type="match status" value="1"/>
</dbReference>
<dbReference type="InterPro" id="IPR029070">
    <property type="entry name" value="Chitinase_insertion_sf"/>
</dbReference>
<dbReference type="STRING" id="67386.AQI95_38645"/>
<feature type="signal peptide" evidence="2">
    <location>
        <begin position="1"/>
        <end position="31"/>
    </location>
</feature>
<dbReference type="EMBL" id="LMWN01000063">
    <property type="protein sequence ID" value="KUM99451.1"/>
    <property type="molecule type" value="Genomic_DNA"/>
</dbReference>
<comment type="caution">
    <text evidence="4">The sequence shown here is derived from an EMBL/GenBank/DDBJ whole genome shotgun (WGS) entry which is preliminary data.</text>
</comment>
<dbReference type="GO" id="GO:0005975">
    <property type="term" value="P:carbohydrate metabolic process"/>
    <property type="evidence" value="ECO:0007669"/>
    <property type="project" value="InterPro"/>
</dbReference>
<dbReference type="InterPro" id="IPR017853">
    <property type="entry name" value="GH"/>
</dbReference>
<dbReference type="Proteomes" id="UP000053127">
    <property type="component" value="Unassembled WGS sequence"/>
</dbReference>
<accession>A0A101NUD2</accession>
<dbReference type="PROSITE" id="PS51318">
    <property type="entry name" value="TAT"/>
    <property type="match status" value="1"/>
</dbReference>
<evidence type="ECO:0000313" key="5">
    <source>
        <dbReference type="Proteomes" id="UP000053127"/>
    </source>
</evidence>
<dbReference type="InterPro" id="IPR001223">
    <property type="entry name" value="Glyco_hydro18_cat"/>
</dbReference>
<name>A0A101NUD2_9ACTN</name>
<dbReference type="Gene3D" id="3.20.20.80">
    <property type="entry name" value="Glycosidases"/>
    <property type="match status" value="1"/>
</dbReference>
<evidence type="ECO:0000313" key="4">
    <source>
        <dbReference type="EMBL" id="KUM99451.1"/>
    </source>
</evidence>
<keyword evidence="2" id="KW-0732">Signal</keyword>
<dbReference type="PROSITE" id="PS51910">
    <property type="entry name" value="GH18_2"/>
    <property type="match status" value="1"/>
</dbReference>
<evidence type="ECO:0000256" key="1">
    <source>
        <dbReference type="SAM" id="MobiDB-lite"/>
    </source>
</evidence>
<sequence length="374" mass="40677">MPSTSPQRRRRALSRPVRIVLGAALAASAVACLPVADATTPASRSTHQQGKAAAPALQAWIYPGSPGEPTCDAVREYRDGRLKNGVLKPEYWDVKSNGTLALQTTDLVPCNGYSAANASDVKAHSAEQYTTVSAMDRATVAALVNSPARRAAAVEQLTALVKRTGFTGVDIDFEDFWSWSAAEEKGYETFLAQLARSLHADGRKLQVDGPAELQDGDSPFSFAKVIKTGVDQLVIMDYGRQFNTDGAEHCWAIAPDKWVRDVVRYAQSQVPDKDKLVIGLPSYGYIAPDPCDTNKVQDTVPLSTISKQPGYSTDPAVVRSRREPGSHEVRWTRGGRIYDYTDRAGMDAKLSFFKGLGVTHVSVWALGGNPWFSR</sequence>
<feature type="region of interest" description="Disordered" evidence="1">
    <location>
        <begin position="303"/>
        <end position="326"/>
    </location>
</feature>
<protein>
    <recommendedName>
        <fullName evidence="3">GH18 domain-containing protein</fullName>
    </recommendedName>
</protein>
<organism evidence="4 5">
    <name type="scientific">Streptomyces yokosukanensis</name>
    <dbReference type="NCBI Taxonomy" id="67386"/>
    <lineage>
        <taxon>Bacteria</taxon>
        <taxon>Bacillati</taxon>
        <taxon>Actinomycetota</taxon>
        <taxon>Actinomycetes</taxon>
        <taxon>Kitasatosporales</taxon>
        <taxon>Streptomycetaceae</taxon>
        <taxon>Streptomyces</taxon>
    </lineage>
</organism>
<reference evidence="4 5" key="1">
    <citation type="submission" date="2015-10" db="EMBL/GenBank/DDBJ databases">
        <title>Draft genome sequence of Streptomyces yokosukanensis DSM 40224, type strain for the species Streptomyces yokosukanensis.</title>
        <authorList>
            <person name="Ruckert C."/>
            <person name="Winkler A."/>
            <person name="Kalinowski J."/>
            <person name="Kampfer P."/>
            <person name="Glaeser S."/>
        </authorList>
    </citation>
    <scope>NUCLEOTIDE SEQUENCE [LARGE SCALE GENOMIC DNA]</scope>
    <source>
        <strain evidence="4 5">DSM 40224</strain>
    </source>
</reference>
<gene>
    <name evidence="4" type="ORF">AQI95_38645</name>
</gene>
<feature type="chain" id="PRO_5038356628" description="GH18 domain-containing protein" evidence="2">
    <location>
        <begin position="32"/>
        <end position="374"/>
    </location>
</feature>
<proteinExistence type="predicted"/>
<dbReference type="InterPro" id="IPR006311">
    <property type="entry name" value="TAT_signal"/>
</dbReference>
<keyword evidence="5" id="KW-1185">Reference proteome</keyword>
<dbReference type="PANTHER" id="PTHR46066">
    <property type="entry name" value="CHITINASE DOMAIN-CONTAINING PROTEIN 1 FAMILY MEMBER"/>
    <property type="match status" value="1"/>
</dbReference>